<evidence type="ECO:0000313" key="3">
    <source>
        <dbReference type="Proteomes" id="UP000002274"/>
    </source>
</evidence>
<name>A2CBG1_PROM3</name>
<dbReference type="HOGENOM" id="CLU_120520_0_0_3"/>
<organism evidence="2 3">
    <name type="scientific">Prochlorococcus marinus (strain MIT 9303)</name>
    <dbReference type="NCBI Taxonomy" id="59922"/>
    <lineage>
        <taxon>Bacteria</taxon>
        <taxon>Bacillati</taxon>
        <taxon>Cyanobacteriota</taxon>
        <taxon>Cyanophyceae</taxon>
        <taxon>Synechococcales</taxon>
        <taxon>Prochlorococcaceae</taxon>
        <taxon>Prochlorococcus</taxon>
    </lineage>
</organism>
<dbReference type="Proteomes" id="UP000002274">
    <property type="component" value="Chromosome"/>
</dbReference>
<protein>
    <submittedName>
        <fullName evidence="2">Uncharacterized protein</fullName>
    </submittedName>
</protein>
<keyword evidence="1" id="KW-0812">Transmembrane</keyword>
<proteinExistence type="predicted"/>
<keyword evidence="1" id="KW-0472">Membrane</keyword>
<accession>A2CBG1</accession>
<dbReference type="RefSeq" id="WP_011826698.1">
    <property type="nucleotide sequence ID" value="NC_008820.1"/>
</dbReference>
<dbReference type="AlphaFoldDB" id="A2CBG1"/>
<keyword evidence="1" id="KW-1133">Transmembrane helix</keyword>
<feature type="transmembrane region" description="Helical" evidence="1">
    <location>
        <begin position="20"/>
        <end position="42"/>
    </location>
</feature>
<gene>
    <name evidence="2" type="ordered locus">P9303_20851</name>
</gene>
<dbReference type="EMBL" id="CP000554">
    <property type="protein sequence ID" value="ABM78821.1"/>
    <property type="molecule type" value="Genomic_DNA"/>
</dbReference>
<sequence>MTSYRQRGCSQSTTAGLVLPLALAAALVVLLGSTSLFSLALLSRSRTSISMAERMRADQLRSAAQHFAQLATDSHACLLTWPSSIWNDLGSQCADADPGGLQQGLIGEDVWSLIDWVPTGETGRLRLRLAAGARAAFLLALDPDGPVVREVGAMRPLVTLEQERP</sequence>
<evidence type="ECO:0000313" key="2">
    <source>
        <dbReference type="EMBL" id="ABM78821.1"/>
    </source>
</evidence>
<evidence type="ECO:0000256" key="1">
    <source>
        <dbReference type="SAM" id="Phobius"/>
    </source>
</evidence>
<dbReference type="STRING" id="59922.P9303_20851"/>
<dbReference type="KEGG" id="pmf:P9303_20851"/>
<reference evidence="2 3" key="1">
    <citation type="journal article" date="2007" name="PLoS Genet.">
        <title>Patterns and implications of gene gain and loss in the evolution of Prochlorococcus.</title>
        <authorList>
            <person name="Kettler G.C."/>
            <person name="Martiny A.C."/>
            <person name="Huang K."/>
            <person name="Zucker J."/>
            <person name="Coleman M.L."/>
            <person name="Rodrigue S."/>
            <person name="Chen F."/>
            <person name="Lapidus A."/>
            <person name="Ferriera S."/>
            <person name="Johnson J."/>
            <person name="Steglich C."/>
            <person name="Church G.M."/>
            <person name="Richardson P."/>
            <person name="Chisholm S.W."/>
        </authorList>
    </citation>
    <scope>NUCLEOTIDE SEQUENCE [LARGE SCALE GENOMIC DNA]</scope>
    <source>
        <strain evidence="2 3">MIT 9303</strain>
    </source>
</reference>